<accession>A0A644Y4Z4</accession>
<gene>
    <name evidence="1" type="ORF">SDC9_68077</name>
</gene>
<evidence type="ECO:0000313" key="1">
    <source>
        <dbReference type="EMBL" id="MPM21633.1"/>
    </source>
</evidence>
<comment type="caution">
    <text evidence="1">The sequence shown here is derived from an EMBL/GenBank/DDBJ whole genome shotgun (WGS) entry which is preliminary data.</text>
</comment>
<dbReference type="EMBL" id="VSSQ01003630">
    <property type="protein sequence ID" value="MPM21633.1"/>
    <property type="molecule type" value="Genomic_DNA"/>
</dbReference>
<sequence length="73" mass="7624">MRIVLLDVGLNGEGIGTVAHPLTGENLSCPPLSLMFIYSQVQAPVIHPHCILGSPKVVRAGGCRGEAGLHPPM</sequence>
<dbReference type="AlphaFoldDB" id="A0A644Y4Z4"/>
<reference evidence="1" key="1">
    <citation type="submission" date="2019-08" db="EMBL/GenBank/DDBJ databases">
        <authorList>
            <person name="Kucharzyk K."/>
            <person name="Murdoch R.W."/>
            <person name="Higgins S."/>
            <person name="Loffler F."/>
        </authorList>
    </citation>
    <scope>NUCLEOTIDE SEQUENCE</scope>
</reference>
<protein>
    <submittedName>
        <fullName evidence="1">Uncharacterized protein</fullName>
    </submittedName>
</protein>
<organism evidence="1">
    <name type="scientific">bioreactor metagenome</name>
    <dbReference type="NCBI Taxonomy" id="1076179"/>
    <lineage>
        <taxon>unclassified sequences</taxon>
        <taxon>metagenomes</taxon>
        <taxon>ecological metagenomes</taxon>
    </lineage>
</organism>
<proteinExistence type="predicted"/>
<name>A0A644Y4Z4_9ZZZZ</name>